<dbReference type="SMART" id="SM00834">
    <property type="entry name" value="CxxC_CXXC_SSSS"/>
    <property type="match status" value="1"/>
</dbReference>
<evidence type="ECO:0000313" key="3">
    <source>
        <dbReference type="EMBL" id="XAF71197.1"/>
    </source>
</evidence>
<feature type="region of interest" description="Disordered" evidence="1">
    <location>
        <begin position="51"/>
        <end position="88"/>
    </location>
</feature>
<dbReference type="Proteomes" id="UP001436297">
    <property type="component" value="Chromosome"/>
</dbReference>
<evidence type="ECO:0000313" key="4">
    <source>
        <dbReference type="Proteomes" id="UP001436297"/>
    </source>
</evidence>
<reference evidence="3 4" key="1">
    <citation type="journal article" date="2024" name="Pathogens">
        <title>Staphylococcus hsinchuensis sp. nov., Isolated from Soymilk.</title>
        <authorList>
            <person name="Wang Y.T."/>
            <person name="Lin Y.C."/>
            <person name="Hsieh Y.H."/>
            <person name="Lin Y.T."/>
            <person name="Hamada M."/>
            <person name="Chen C.C."/>
            <person name="Liou J.S."/>
            <person name="Lee A.Y."/>
            <person name="Zhang W.L."/>
            <person name="Chen Y.T."/>
            <person name="Huang C.H."/>
        </authorList>
    </citation>
    <scope>NUCLEOTIDE SEQUENCE [LARGE SCALE GENOMIC DNA]</scope>
    <source>
        <strain evidence="3 4">H164</strain>
    </source>
</reference>
<accession>A0ABZ3EEB4</accession>
<protein>
    <submittedName>
        <fullName evidence="3">Zinc ribbon domain-containing protein</fullName>
    </submittedName>
</protein>
<keyword evidence="4" id="KW-1185">Reference proteome</keyword>
<sequence length="88" mass="9994">MPQYTYACPKCDEFTLKQSIHDSHETASCPTCGSTSKRVFTAFQTNTMNTNLKKRIEQGQEPKVVSKDKLPKQPRKTPKAPRPWMAGH</sequence>
<evidence type="ECO:0000256" key="1">
    <source>
        <dbReference type="SAM" id="MobiDB-lite"/>
    </source>
</evidence>
<evidence type="ECO:0000259" key="2">
    <source>
        <dbReference type="SMART" id="SM00834"/>
    </source>
</evidence>
<organism evidence="3 4">
    <name type="scientific">Staphylococcus hsinchuensis</name>
    <dbReference type="NCBI Taxonomy" id="3051183"/>
    <lineage>
        <taxon>Bacteria</taxon>
        <taxon>Bacillati</taxon>
        <taxon>Bacillota</taxon>
        <taxon>Bacilli</taxon>
        <taxon>Bacillales</taxon>
        <taxon>Staphylococcaceae</taxon>
        <taxon>Staphylococcus</taxon>
    </lineage>
</organism>
<feature type="domain" description="Putative regulatory protein FmdB zinc ribbon" evidence="2">
    <location>
        <begin position="1"/>
        <end position="41"/>
    </location>
</feature>
<name>A0ABZ3EEB4_9STAP</name>
<feature type="compositionally biased region" description="Basic and acidic residues" evidence="1">
    <location>
        <begin position="54"/>
        <end position="71"/>
    </location>
</feature>
<dbReference type="Pfam" id="PF09723">
    <property type="entry name" value="Zn_ribbon_8"/>
    <property type="match status" value="1"/>
</dbReference>
<proteinExistence type="predicted"/>
<dbReference type="RefSeq" id="WP_251521394.1">
    <property type="nucleotide sequence ID" value="NZ_CP128355.1"/>
</dbReference>
<gene>
    <name evidence="3" type="ORF">QQM35_03530</name>
</gene>
<dbReference type="InterPro" id="IPR013429">
    <property type="entry name" value="Regulatory_FmdB_Zinc_ribbon"/>
</dbReference>
<dbReference type="NCBIfam" id="TIGR02605">
    <property type="entry name" value="CxxC_CxxC_SSSS"/>
    <property type="match status" value="1"/>
</dbReference>
<dbReference type="EMBL" id="CP128355">
    <property type="protein sequence ID" value="XAF71197.1"/>
    <property type="molecule type" value="Genomic_DNA"/>
</dbReference>